<evidence type="ECO:0000256" key="3">
    <source>
        <dbReference type="ARBA" id="ARBA00022692"/>
    </source>
</evidence>
<keyword evidence="12" id="KW-1185">Reference proteome</keyword>
<comment type="caution">
    <text evidence="11">The sequence shown here is derived from an EMBL/GenBank/DDBJ whole genome shotgun (WGS) entry which is preliminary data.</text>
</comment>
<evidence type="ECO:0000256" key="2">
    <source>
        <dbReference type="ARBA" id="ARBA00006636"/>
    </source>
</evidence>
<dbReference type="PANTHER" id="PTHR14226:SF29">
    <property type="entry name" value="NEUROPATHY TARGET ESTERASE SWS"/>
    <property type="match status" value="1"/>
</dbReference>
<evidence type="ECO:0000256" key="8">
    <source>
        <dbReference type="ARBA" id="ARBA00023136"/>
    </source>
</evidence>
<evidence type="ECO:0000256" key="9">
    <source>
        <dbReference type="PROSITE-ProRule" id="PRU01161"/>
    </source>
</evidence>
<dbReference type="Proteomes" id="UP000243900">
    <property type="component" value="Unassembled WGS sequence"/>
</dbReference>
<dbReference type="AlphaFoldDB" id="A0A2P6AQ52"/>
<accession>A0A2P6AQ52</accession>
<dbReference type="SUPFAM" id="SSF52151">
    <property type="entry name" value="FabD/lysophospholipase-like"/>
    <property type="match status" value="1"/>
</dbReference>
<feature type="active site" description="Nucleophile" evidence="9">
    <location>
        <position position="177"/>
    </location>
</feature>
<feature type="non-terminal residue" evidence="11">
    <location>
        <position position="335"/>
    </location>
</feature>
<dbReference type="InterPro" id="IPR056556">
    <property type="entry name" value="NTE1_P-loop_dom"/>
</dbReference>
<dbReference type="GO" id="GO:0016020">
    <property type="term" value="C:membrane"/>
    <property type="evidence" value="ECO:0007669"/>
    <property type="project" value="UniProtKB-SubCell"/>
</dbReference>
<feature type="non-terminal residue" evidence="11">
    <location>
        <position position="1"/>
    </location>
</feature>
<sequence length="335" mass="35991">VDSLFPWLPDGRGAAQTPLDGSDADNRLRQWLSGLEASHEYVLYAADNDHDPWSLRCLRQADRILILAEAGSAPDDVPVLEALQASGLKAPVELVLLRPDGDTSPHTLDWCRSTGARAHFFVHPWAPADIASLARQISGRGIGLVLGGGGARGFAHIGLIRALEQLQIPVDVVGGTSMGAFISALLACGFDSVEMEHIAHETFVARNYLNDYTMPKVSLIRGERFHARLQAIFGTRRIEELRRTYYCISTNLTTGLPMVHDRGNLASWVGTSMSVPGVAPPIAFEGDLLCDGGVVNNLPTDVMQNLERGVIIACNVSNDGDIRAPGAGIGEPDQA</sequence>
<evidence type="ECO:0000313" key="11">
    <source>
        <dbReference type="EMBL" id="PQA26293.1"/>
    </source>
</evidence>
<dbReference type="Pfam" id="PF24179">
    <property type="entry name" value="NTE_Ploop"/>
    <property type="match status" value="1"/>
</dbReference>
<dbReference type="InterPro" id="IPR002641">
    <property type="entry name" value="PNPLA_dom"/>
</dbReference>
<dbReference type="PANTHER" id="PTHR14226">
    <property type="entry name" value="NEUROPATHY TARGET ESTERASE/SWISS CHEESE D.MELANOGASTER"/>
    <property type="match status" value="1"/>
</dbReference>
<feature type="short sequence motif" description="GXGXXG" evidence="9">
    <location>
        <begin position="148"/>
        <end position="153"/>
    </location>
</feature>
<keyword evidence="7 9" id="KW-0443">Lipid metabolism</keyword>
<keyword evidence="3" id="KW-0812">Transmembrane</keyword>
<keyword evidence="8" id="KW-0472">Membrane</keyword>
<dbReference type="EMBL" id="PTQZ01000386">
    <property type="protein sequence ID" value="PQA26293.1"/>
    <property type="molecule type" value="Genomic_DNA"/>
</dbReference>
<evidence type="ECO:0000259" key="10">
    <source>
        <dbReference type="PROSITE" id="PS51635"/>
    </source>
</evidence>
<dbReference type="PROSITE" id="PS51635">
    <property type="entry name" value="PNPLA"/>
    <property type="match status" value="1"/>
</dbReference>
<dbReference type="Pfam" id="PF01734">
    <property type="entry name" value="Patatin"/>
    <property type="match status" value="1"/>
</dbReference>
<feature type="short sequence motif" description="GXSXG" evidence="9">
    <location>
        <begin position="175"/>
        <end position="179"/>
    </location>
</feature>
<evidence type="ECO:0000256" key="5">
    <source>
        <dbReference type="ARBA" id="ARBA00022963"/>
    </source>
</evidence>
<comment type="subcellular location">
    <subcellularLocation>
        <location evidence="1">Membrane</location>
    </subcellularLocation>
</comment>
<evidence type="ECO:0000313" key="12">
    <source>
        <dbReference type="Proteomes" id="UP000243900"/>
    </source>
</evidence>
<dbReference type="RefSeq" id="WP_146089363.1">
    <property type="nucleotide sequence ID" value="NZ_PTQZ01000386.1"/>
</dbReference>
<keyword evidence="4 9" id="KW-0378">Hydrolase</keyword>
<name>A0A2P6AQ52_9GAMM</name>
<evidence type="ECO:0000256" key="1">
    <source>
        <dbReference type="ARBA" id="ARBA00004370"/>
    </source>
</evidence>
<feature type="domain" description="PNPLA" evidence="10">
    <location>
        <begin position="144"/>
        <end position="304"/>
    </location>
</feature>
<dbReference type="GO" id="GO:0004622">
    <property type="term" value="F:phosphatidylcholine lysophospholipase activity"/>
    <property type="evidence" value="ECO:0007669"/>
    <property type="project" value="InterPro"/>
</dbReference>
<feature type="active site" description="Proton acceptor" evidence="9">
    <location>
        <position position="291"/>
    </location>
</feature>
<dbReference type="GO" id="GO:0046470">
    <property type="term" value="P:phosphatidylcholine metabolic process"/>
    <property type="evidence" value="ECO:0007669"/>
    <property type="project" value="InterPro"/>
</dbReference>
<gene>
    <name evidence="11" type="ORF">C5O18_10215</name>
</gene>
<keyword evidence="6" id="KW-1133">Transmembrane helix</keyword>
<keyword evidence="5 9" id="KW-0442">Lipid degradation</keyword>
<proteinExistence type="inferred from homology"/>
<dbReference type="Gene3D" id="3.40.1090.10">
    <property type="entry name" value="Cytosolic phospholipase A2 catalytic domain"/>
    <property type="match status" value="2"/>
</dbReference>
<dbReference type="InterPro" id="IPR050301">
    <property type="entry name" value="NTE"/>
</dbReference>
<comment type="similarity">
    <text evidence="2">Belongs to the NTE family.</text>
</comment>
<evidence type="ECO:0000256" key="7">
    <source>
        <dbReference type="ARBA" id="ARBA00023098"/>
    </source>
</evidence>
<protein>
    <submittedName>
        <fullName evidence="11">Cyclic nucleotide-binding protein</fullName>
    </submittedName>
</protein>
<evidence type="ECO:0000256" key="6">
    <source>
        <dbReference type="ARBA" id="ARBA00022989"/>
    </source>
</evidence>
<feature type="short sequence motif" description="DGA/G" evidence="9">
    <location>
        <begin position="291"/>
        <end position="293"/>
    </location>
</feature>
<dbReference type="InterPro" id="IPR016035">
    <property type="entry name" value="Acyl_Trfase/lysoPLipase"/>
</dbReference>
<dbReference type="CDD" id="cd07205">
    <property type="entry name" value="Pat_PNPLA6_PNPLA7_NTE1_like"/>
    <property type="match status" value="1"/>
</dbReference>
<reference evidence="12" key="1">
    <citation type="submission" date="2018-02" db="EMBL/GenBank/DDBJ databases">
        <title>Genome sequencing of Solimonas sp. HR-BB.</title>
        <authorList>
            <person name="Lee Y."/>
            <person name="Jeon C.O."/>
        </authorList>
    </citation>
    <scope>NUCLEOTIDE SEQUENCE [LARGE SCALE GENOMIC DNA]</scope>
    <source>
        <strain evidence="12">HR-E</strain>
    </source>
</reference>
<organism evidence="11 12">
    <name type="scientific">Amnimonas aquatica</name>
    <dbReference type="NCBI Taxonomy" id="2094561"/>
    <lineage>
        <taxon>Bacteria</taxon>
        <taxon>Pseudomonadati</taxon>
        <taxon>Pseudomonadota</taxon>
        <taxon>Gammaproteobacteria</taxon>
        <taxon>Moraxellales</taxon>
        <taxon>Moraxellaceae</taxon>
        <taxon>Amnimonas</taxon>
    </lineage>
</organism>
<dbReference type="InterPro" id="IPR001423">
    <property type="entry name" value="LysoPLipase_patatin_CS"/>
</dbReference>
<dbReference type="GO" id="GO:0016042">
    <property type="term" value="P:lipid catabolic process"/>
    <property type="evidence" value="ECO:0007669"/>
    <property type="project" value="UniProtKB-UniRule"/>
</dbReference>
<dbReference type="PROSITE" id="PS01237">
    <property type="entry name" value="UPF0028"/>
    <property type="match status" value="1"/>
</dbReference>
<evidence type="ECO:0000256" key="4">
    <source>
        <dbReference type="ARBA" id="ARBA00022801"/>
    </source>
</evidence>